<evidence type="ECO:0000313" key="1">
    <source>
        <dbReference type="EMBL" id="GGG83649.1"/>
    </source>
</evidence>
<dbReference type="AlphaFoldDB" id="A0A917M799"/>
<gene>
    <name evidence="1" type="ORF">GCM10011585_29230</name>
</gene>
<keyword evidence="2" id="KW-1185">Reference proteome</keyword>
<reference evidence="1" key="1">
    <citation type="journal article" date="2014" name="Int. J. Syst. Evol. Microbiol.">
        <title>Complete genome sequence of Corynebacterium casei LMG S-19264T (=DSM 44701T), isolated from a smear-ripened cheese.</title>
        <authorList>
            <consortium name="US DOE Joint Genome Institute (JGI-PGF)"/>
            <person name="Walter F."/>
            <person name="Albersmeier A."/>
            <person name="Kalinowski J."/>
            <person name="Ruckert C."/>
        </authorList>
    </citation>
    <scope>NUCLEOTIDE SEQUENCE</scope>
    <source>
        <strain evidence="1">CGMCC 1.12997</strain>
    </source>
</reference>
<organism evidence="1 2">
    <name type="scientific">Edaphobacter dinghuensis</name>
    <dbReference type="NCBI Taxonomy" id="1560005"/>
    <lineage>
        <taxon>Bacteria</taxon>
        <taxon>Pseudomonadati</taxon>
        <taxon>Acidobacteriota</taxon>
        <taxon>Terriglobia</taxon>
        <taxon>Terriglobales</taxon>
        <taxon>Acidobacteriaceae</taxon>
        <taxon>Edaphobacter</taxon>
    </lineage>
</organism>
<name>A0A917M799_9BACT</name>
<proteinExistence type="predicted"/>
<comment type="caution">
    <text evidence="1">The sequence shown here is derived from an EMBL/GenBank/DDBJ whole genome shotgun (WGS) entry which is preliminary data.</text>
</comment>
<dbReference type="Proteomes" id="UP000647241">
    <property type="component" value="Unassembled WGS sequence"/>
</dbReference>
<reference evidence="1" key="2">
    <citation type="submission" date="2020-09" db="EMBL/GenBank/DDBJ databases">
        <authorList>
            <person name="Sun Q."/>
            <person name="Zhou Y."/>
        </authorList>
    </citation>
    <scope>NUCLEOTIDE SEQUENCE</scope>
    <source>
        <strain evidence="1">CGMCC 1.12997</strain>
    </source>
</reference>
<protein>
    <submittedName>
        <fullName evidence="1">Uncharacterized protein</fullName>
    </submittedName>
</protein>
<sequence length="60" mass="6868">MLRERQVNAHTTLALDNRDLSAPQISAYLSILPTPDYRAADYARHLGDSKYEALRRSAMY</sequence>
<evidence type="ECO:0000313" key="2">
    <source>
        <dbReference type="Proteomes" id="UP000647241"/>
    </source>
</evidence>
<accession>A0A917M799</accession>
<dbReference type="EMBL" id="BMGT01000003">
    <property type="protein sequence ID" value="GGG83649.1"/>
    <property type="molecule type" value="Genomic_DNA"/>
</dbReference>